<dbReference type="PANTHER" id="PTHR43798">
    <property type="entry name" value="MONOACYLGLYCEROL LIPASE"/>
    <property type="match status" value="1"/>
</dbReference>
<evidence type="ECO:0000256" key="1">
    <source>
        <dbReference type="SAM" id="SignalP"/>
    </source>
</evidence>
<proteinExistence type="predicted"/>
<dbReference type="PANTHER" id="PTHR43798:SF5">
    <property type="entry name" value="MONOACYLGLYCEROL LIPASE ABHD6"/>
    <property type="match status" value="1"/>
</dbReference>
<dbReference type="SUPFAM" id="SSF53474">
    <property type="entry name" value="alpha/beta-Hydrolases"/>
    <property type="match status" value="1"/>
</dbReference>
<feature type="domain" description="AB hydrolase-1" evidence="2">
    <location>
        <begin position="64"/>
        <end position="293"/>
    </location>
</feature>
<dbReference type="RefSeq" id="WP_074879555.1">
    <property type="nucleotide sequence ID" value="NZ_FORC01000001.1"/>
</dbReference>
<dbReference type="InterPro" id="IPR050266">
    <property type="entry name" value="AB_hydrolase_sf"/>
</dbReference>
<dbReference type="InterPro" id="IPR000639">
    <property type="entry name" value="Epox_hydrolase-like"/>
</dbReference>
<organism evidence="3 4">
    <name type="scientific">Phytopseudomonas argentinensis</name>
    <dbReference type="NCBI Taxonomy" id="289370"/>
    <lineage>
        <taxon>Bacteria</taxon>
        <taxon>Pseudomonadati</taxon>
        <taxon>Pseudomonadota</taxon>
        <taxon>Gammaproteobacteria</taxon>
        <taxon>Pseudomonadales</taxon>
        <taxon>Pseudomonadaceae</taxon>
        <taxon>Phytopseudomonas</taxon>
    </lineage>
</organism>
<dbReference type="Pfam" id="PF00561">
    <property type="entry name" value="Abhydrolase_1"/>
    <property type="match status" value="1"/>
</dbReference>
<feature type="signal peptide" evidence="1">
    <location>
        <begin position="1"/>
        <end position="28"/>
    </location>
</feature>
<evidence type="ECO:0000313" key="3">
    <source>
        <dbReference type="EMBL" id="SFI22766.1"/>
    </source>
</evidence>
<dbReference type="GO" id="GO:0047372">
    <property type="term" value="F:monoacylglycerol lipase activity"/>
    <property type="evidence" value="ECO:0007669"/>
    <property type="project" value="TreeGrafter"/>
</dbReference>
<dbReference type="GO" id="GO:0016020">
    <property type="term" value="C:membrane"/>
    <property type="evidence" value="ECO:0007669"/>
    <property type="project" value="TreeGrafter"/>
</dbReference>
<dbReference type="AlphaFoldDB" id="A0A1I3GH15"/>
<keyword evidence="1" id="KW-0732">Signal</keyword>
<dbReference type="GO" id="GO:0046464">
    <property type="term" value="P:acylglycerol catabolic process"/>
    <property type="evidence" value="ECO:0007669"/>
    <property type="project" value="TreeGrafter"/>
</dbReference>
<dbReference type="PRINTS" id="PR00412">
    <property type="entry name" value="EPOXHYDRLASE"/>
</dbReference>
<feature type="chain" id="PRO_5044372754" evidence="1">
    <location>
        <begin position="29"/>
        <end position="327"/>
    </location>
</feature>
<dbReference type="InterPro" id="IPR029058">
    <property type="entry name" value="AB_hydrolase_fold"/>
</dbReference>
<name>A0A1I3GH15_9GAMM</name>
<dbReference type="STRING" id="289370.SAMN05216602_0089"/>
<accession>A0A1I3GH15</accession>
<evidence type="ECO:0000259" key="2">
    <source>
        <dbReference type="Pfam" id="PF00561"/>
    </source>
</evidence>
<dbReference type="EMBL" id="FORC01000001">
    <property type="protein sequence ID" value="SFI22766.1"/>
    <property type="molecule type" value="Genomic_DNA"/>
</dbReference>
<dbReference type="PRINTS" id="PR00111">
    <property type="entry name" value="ABHYDROLASE"/>
</dbReference>
<gene>
    <name evidence="3" type="ORF">SAMN05216602_0089</name>
</gene>
<protein>
    <submittedName>
        <fullName evidence="3">Pimeloyl-ACP methyl ester carboxylesterase</fullName>
    </submittedName>
</protein>
<dbReference type="OrthoDB" id="2086224at2"/>
<dbReference type="Proteomes" id="UP000183018">
    <property type="component" value="Unassembled WGS sequence"/>
</dbReference>
<keyword evidence="4" id="KW-1185">Reference proteome</keyword>
<evidence type="ECO:0000313" key="4">
    <source>
        <dbReference type="Proteomes" id="UP000183018"/>
    </source>
</evidence>
<dbReference type="InterPro" id="IPR000073">
    <property type="entry name" value="AB_hydrolase_1"/>
</dbReference>
<dbReference type="Gene3D" id="3.40.50.1820">
    <property type="entry name" value="alpha/beta hydrolase"/>
    <property type="match status" value="1"/>
</dbReference>
<reference evidence="4" key="1">
    <citation type="submission" date="2016-10" db="EMBL/GenBank/DDBJ databases">
        <authorList>
            <person name="Varghese N."/>
            <person name="Submissions S."/>
        </authorList>
    </citation>
    <scope>NUCLEOTIDE SEQUENCE [LARGE SCALE GENOMIC DNA]</scope>
    <source>
        <strain evidence="4">LMG 22563</strain>
    </source>
</reference>
<sequence length="327" mass="36167">MKKLILAALLLAAAAATLLYLSPAAQLAAYHRLEQWRAGLHERQVSVNDLQISYYEGGPQGAETIVLVHGFGADKSTWLWFARNLTERYHVIAVDLPGFGASDRPHGSYDVGTQAERLAAFVDALGIRRLHLAGHSMGGHIAALYAARYPAKVTSLALIANAGVTAPRRSAFFQRLEEQGDNPLLVESAPQFDQLLDWLFVAPPQLPERLHQYLAQRAVADSAHQREVFEHLRDRYLPLEPELPRIQAPTLLLWGDQDRILDVSSIETMQPLLKKPSVVIIKGCGHAPILERPEESAADYLKFIDQASLQAAQQRQPSQAQQGSDSQ</sequence>